<dbReference type="PANTHER" id="PTHR38593:SF1">
    <property type="entry name" value="BLR2558 PROTEIN"/>
    <property type="match status" value="1"/>
</dbReference>
<accession>A0A7Y6TX08</accession>
<gene>
    <name evidence="4" type="ORF">HQN59_12755</name>
</gene>
<feature type="domain" description="DUF4142" evidence="3">
    <location>
        <begin position="69"/>
        <end position="203"/>
    </location>
</feature>
<evidence type="ECO:0000256" key="1">
    <source>
        <dbReference type="SAM" id="MobiDB-lite"/>
    </source>
</evidence>
<dbReference type="Proteomes" id="UP000529637">
    <property type="component" value="Unassembled WGS sequence"/>
</dbReference>
<feature type="signal peptide" evidence="2">
    <location>
        <begin position="1"/>
        <end position="25"/>
    </location>
</feature>
<feature type="region of interest" description="Disordered" evidence="1">
    <location>
        <begin position="25"/>
        <end position="66"/>
    </location>
</feature>
<dbReference type="Pfam" id="PF13628">
    <property type="entry name" value="DUF4142"/>
    <property type="match status" value="1"/>
</dbReference>
<name>A0A7Y6TX08_9BURK</name>
<feature type="chain" id="PRO_5030865534" evidence="2">
    <location>
        <begin position="26"/>
        <end position="218"/>
    </location>
</feature>
<evidence type="ECO:0000313" key="4">
    <source>
        <dbReference type="EMBL" id="NUZ06633.1"/>
    </source>
</evidence>
<dbReference type="RefSeq" id="WP_176069477.1">
    <property type="nucleotide sequence ID" value="NZ_JABWMJ010000005.1"/>
</dbReference>
<dbReference type="AlphaFoldDB" id="A0A7Y6TX08"/>
<proteinExistence type="predicted"/>
<dbReference type="PANTHER" id="PTHR38593">
    <property type="entry name" value="BLR2558 PROTEIN"/>
    <property type="match status" value="1"/>
</dbReference>
<comment type="caution">
    <text evidence="4">The sequence shown here is derived from an EMBL/GenBank/DDBJ whole genome shotgun (WGS) entry which is preliminary data.</text>
</comment>
<dbReference type="InterPro" id="IPR012347">
    <property type="entry name" value="Ferritin-like"/>
</dbReference>
<dbReference type="EMBL" id="JABWMJ010000005">
    <property type="protein sequence ID" value="NUZ06633.1"/>
    <property type="molecule type" value="Genomic_DNA"/>
</dbReference>
<evidence type="ECO:0000313" key="5">
    <source>
        <dbReference type="Proteomes" id="UP000529637"/>
    </source>
</evidence>
<protein>
    <submittedName>
        <fullName evidence="4">DUF4142 domain-containing protein</fullName>
    </submittedName>
</protein>
<dbReference type="InterPro" id="IPR025419">
    <property type="entry name" value="DUF4142"/>
</dbReference>
<evidence type="ECO:0000256" key="2">
    <source>
        <dbReference type="SAM" id="SignalP"/>
    </source>
</evidence>
<organism evidence="4 5">
    <name type="scientific">Piscinibacter koreensis</name>
    <dbReference type="NCBI Taxonomy" id="2742824"/>
    <lineage>
        <taxon>Bacteria</taxon>
        <taxon>Pseudomonadati</taxon>
        <taxon>Pseudomonadota</taxon>
        <taxon>Betaproteobacteria</taxon>
        <taxon>Burkholderiales</taxon>
        <taxon>Sphaerotilaceae</taxon>
        <taxon>Piscinibacter</taxon>
    </lineage>
</organism>
<reference evidence="4 5" key="1">
    <citation type="submission" date="2020-06" db="EMBL/GenBank/DDBJ databases">
        <title>Schlegella sp. ID0723 isolated from air conditioner.</title>
        <authorList>
            <person name="Kim D.Y."/>
            <person name="Kim D.-U."/>
        </authorList>
    </citation>
    <scope>NUCLEOTIDE SEQUENCE [LARGE SCALE GENOMIC DNA]</scope>
    <source>
        <strain evidence="4 5">ID0723</strain>
    </source>
</reference>
<keyword evidence="5" id="KW-1185">Reference proteome</keyword>
<evidence type="ECO:0000259" key="3">
    <source>
        <dbReference type="Pfam" id="PF13628"/>
    </source>
</evidence>
<dbReference type="Gene3D" id="1.20.1260.10">
    <property type="match status" value="1"/>
</dbReference>
<sequence length="218" mass="22741">MSRSFPTRASLAAALLAAGLVTAQAQPAPTTTTPSATTPTTAANSGSSGTASGSNATSGAARGAAVPAADRRFVEKAAMGGMAEVELGRLAQQKAQNDQVKQFGQRMVDDHSRANSELMQIATGKGMQPPTTLDKKAQSDRAKLEKLSGADFDRQYMAHMLADHKKDIAEFQKEAKSGRDADIKAFAAKTLPTLQDHLKLAQTTHAAVRGGAKGNAKH</sequence>
<keyword evidence="2" id="KW-0732">Signal</keyword>